<evidence type="ECO:0000313" key="5">
    <source>
        <dbReference type="Proteomes" id="UP001286456"/>
    </source>
</evidence>
<dbReference type="Proteomes" id="UP001286456">
    <property type="component" value="Unassembled WGS sequence"/>
</dbReference>
<reference evidence="4" key="1">
    <citation type="journal article" date="2023" name="Mol. Phylogenet. Evol.">
        <title>Genome-scale phylogeny and comparative genomics of the fungal order Sordariales.</title>
        <authorList>
            <person name="Hensen N."/>
            <person name="Bonometti L."/>
            <person name="Westerberg I."/>
            <person name="Brannstrom I.O."/>
            <person name="Guillou S."/>
            <person name="Cros-Aarteil S."/>
            <person name="Calhoun S."/>
            <person name="Haridas S."/>
            <person name="Kuo A."/>
            <person name="Mondo S."/>
            <person name="Pangilinan J."/>
            <person name="Riley R."/>
            <person name="LaButti K."/>
            <person name="Andreopoulos B."/>
            <person name="Lipzen A."/>
            <person name="Chen C."/>
            <person name="Yan M."/>
            <person name="Daum C."/>
            <person name="Ng V."/>
            <person name="Clum A."/>
            <person name="Steindorff A."/>
            <person name="Ohm R.A."/>
            <person name="Martin F."/>
            <person name="Silar P."/>
            <person name="Natvig D.O."/>
            <person name="Lalanne C."/>
            <person name="Gautier V."/>
            <person name="Ament-Velasquez S.L."/>
            <person name="Kruys A."/>
            <person name="Hutchinson M.I."/>
            <person name="Powell A.J."/>
            <person name="Barry K."/>
            <person name="Miller A.N."/>
            <person name="Grigoriev I.V."/>
            <person name="Debuchy R."/>
            <person name="Gladieux P."/>
            <person name="Hiltunen Thoren M."/>
            <person name="Johannesson H."/>
        </authorList>
    </citation>
    <scope>NUCLEOTIDE SEQUENCE</scope>
    <source>
        <strain evidence="4">SMH4131-1</strain>
    </source>
</reference>
<dbReference type="Gene3D" id="1.25.40.10">
    <property type="entry name" value="Tetratricopeptide repeat domain"/>
    <property type="match status" value="2"/>
</dbReference>
<dbReference type="InterPro" id="IPR011990">
    <property type="entry name" value="TPR-like_helical_dom_sf"/>
</dbReference>
<feature type="region of interest" description="Disordered" evidence="2">
    <location>
        <begin position="911"/>
        <end position="930"/>
    </location>
</feature>
<gene>
    <name evidence="4" type="ORF">B0T19DRAFT_293589</name>
</gene>
<evidence type="ECO:0000313" key="4">
    <source>
        <dbReference type="EMBL" id="KAK3317553.1"/>
    </source>
</evidence>
<evidence type="ECO:0000259" key="3">
    <source>
        <dbReference type="Pfam" id="PF24883"/>
    </source>
</evidence>
<accession>A0AAE0M3P9</accession>
<comment type="caution">
    <text evidence="4">The sequence shown here is derived from an EMBL/GenBank/DDBJ whole genome shotgun (WGS) entry which is preliminary data.</text>
</comment>
<dbReference type="EMBL" id="JAUEPO010000007">
    <property type="protein sequence ID" value="KAK3317553.1"/>
    <property type="molecule type" value="Genomic_DNA"/>
</dbReference>
<feature type="domain" description="Nephrocystin 3-like N-terminal" evidence="3">
    <location>
        <begin position="44"/>
        <end position="222"/>
    </location>
</feature>
<reference evidence="4" key="2">
    <citation type="submission" date="2023-06" db="EMBL/GenBank/DDBJ databases">
        <authorList>
            <consortium name="Lawrence Berkeley National Laboratory"/>
            <person name="Haridas S."/>
            <person name="Hensen N."/>
            <person name="Bonometti L."/>
            <person name="Westerberg I."/>
            <person name="Brannstrom I.O."/>
            <person name="Guillou S."/>
            <person name="Cros-Aarteil S."/>
            <person name="Calhoun S."/>
            <person name="Kuo A."/>
            <person name="Mondo S."/>
            <person name="Pangilinan J."/>
            <person name="Riley R."/>
            <person name="Labutti K."/>
            <person name="Andreopoulos B."/>
            <person name="Lipzen A."/>
            <person name="Chen C."/>
            <person name="Yanf M."/>
            <person name="Daum C."/>
            <person name="Ng V."/>
            <person name="Clum A."/>
            <person name="Steindorff A."/>
            <person name="Ohm R."/>
            <person name="Martin F."/>
            <person name="Silar P."/>
            <person name="Natvig D."/>
            <person name="Lalanne C."/>
            <person name="Gautier V."/>
            <person name="Ament-Velasquez S.L."/>
            <person name="Kruys A."/>
            <person name="Hutchinson M.I."/>
            <person name="Powell A.J."/>
            <person name="Barry K."/>
            <person name="Miller A.N."/>
            <person name="Grigoriev I.V."/>
            <person name="Debuchy R."/>
            <person name="Gladieux P."/>
            <person name="Thoren M.H."/>
            <person name="Johannesson H."/>
        </authorList>
    </citation>
    <scope>NUCLEOTIDE SEQUENCE</scope>
    <source>
        <strain evidence="4">SMH4131-1</strain>
    </source>
</reference>
<keyword evidence="1" id="KW-0677">Repeat</keyword>
<evidence type="ECO:0000256" key="2">
    <source>
        <dbReference type="SAM" id="MobiDB-lite"/>
    </source>
</evidence>
<keyword evidence="5" id="KW-1185">Reference proteome</keyword>
<dbReference type="PANTHER" id="PTHR10039:SF14">
    <property type="entry name" value="NACHT DOMAIN-CONTAINING PROTEIN"/>
    <property type="match status" value="1"/>
</dbReference>
<dbReference type="Gene3D" id="3.40.50.300">
    <property type="entry name" value="P-loop containing nucleotide triphosphate hydrolases"/>
    <property type="match status" value="1"/>
</dbReference>
<dbReference type="AlphaFoldDB" id="A0AAE0M3P9"/>
<proteinExistence type="predicted"/>
<protein>
    <recommendedName>
        <fullName evidence="3">Nephrocystin 3-like N-terminal domain-containing protein</fullName>
    </recommendedName>
</protein>
<evidence type="ECO:0000256" key="1">
    <source>
        <dbReference type="ARBA" id="ARBA00022737"/>
    </source>
</evidence>
<dbReference type="SUPFAM" id="SSF52540">
    <property type="entry name" value="P-loop containing nucleoside triphosphate hydrolases"/>
    <property type="match status" value="2"/>
</dbReference>
<sequence>MAVISAMTEFRRTTAEQALHSTLDWLSASSFQQDYGPPVTPAPGTTTWLPSHPTFLKWIQNDESKRILWIQGSPGCGKSVMAASFANQLEEQLGATVISCRFPSCSRGEQGPTARLVATSIISHLLRHRDVLVSEDVKSILNRLTSLAGGHKSGGPGTCPLNPLWEIAVQTLALVKPEVKVFLIIDGFDGCHFNNDAPMTAVAKKLERLAAESRIGIAVFSRPRPGSSRFAIPCLQLQLTAQLLAADIEIFSASLFETLDINPELRDRVLDKIRSGANGSFLWAEMLLRHMALPCKDEELLLRLDSCPPGITQFYDMVLRDTAMASANDAMSRHDFTVKRRQLFCLICEAREPLSIAEVARALGYGSWKPEVVLALSKPLVDTTAEDGRIRFIHPSVREFLTDEARRPFMKEDDTVLLSTNQCHNDLAKSSLESLLDTEYASPKLIGQYLHQNFGVTLDNSETPCVPDPSKGVSFEYAAKHWDFHLTSIQNPTIELLELAVEFLRGFQFVFWSEWSFKDLRRSIARASTVWSKLKSWVPELPEDKQCLINLGDYFTYPYNALTKFYWESRDDDQELPWLAQMRLGRFYVDVAKTDEANRIRKEVRDGLIELLGSRNPLTLQARTDFALSLTVGGWYLDALAELREIVEIERDVLGKRSPELYRTEMAMGEVELYLNKFAESAATQKRAVIGFMGLFGVDSKPYLSAELWYCYPLIETNQLSQALDILQLIWNKRREEYGAGDLFAASVQYSIGVIQHKQGREVESIKNLQEAFHVRNQLVPLTSFWAMDFAIELLIAYRDFGHKSEAAALLKELDEKADVGRYFNRHCQVTHVRALLLWDRGKWNEAITLLQGLLISANRDQYNRPVFWITLDLALMLRKRGNKDDARQAESLFDGILVDLEAQQHLSPAQLDTESGHNGDDDGDEPSSPRLLKLAETALTLTRNQMFEEVDKLFEEEKVAWYREEDLWLWAGGPAADTASLKPPVGTLAIKP</sequence>
<dbReference type="SUPFAM" id="SSF48452">
    <property type="entry name" value="TPR-like"/>
    <property type="match status" value="1"/>
</dbReference>
<organism evidence="4 5">
    <name type="scientific">Cercophora scortea</name>
    <dbReference type="NCBI Taxonomy" id="314031"/>
    <lineage>
        <taxon>Eukaryota</taxon>
        <taxon>Fungi</taxon>
        <taxon>Dikarya</taxon>
        <taxon>Ascomycota</taxon>
        <taxon>Pezizomycotina</taxon>
        <taxon>Sordariomycetes</taxon>
        <taxon>Sordariomycetidae</taxon>
        <taxon>Sordariales</taxon>
        <taxon>Lasiosphaeriaceae</taxon>
        <taxon>Cercophora</taxon>
    </lineage>
</organism>
<dbReference type="InterPro" id="IPR056884">
    <property type="entry name" value="NPHP3-like_N"/>
</dbReference>
<dbReference type="InterPro" id="IPR027417">
    <property type="entry name" value="P-loop_NTPase"/>
</dbReference>
<name>A0AAE0M3P9_9PEZI</name>
<dbReference type="PANTHER" id="PTHR10039">
    <property type="entry name" value="AMELOGENIN"/>
    <property type="match status" value="1"/>
</dbReference>
<dbReference type="Pfam" id="PF24883">
    <property type="entry name" value="NPHP3_N"/>
    <property type="match status" value="1"/>
</dbReference>